<evidence type="ECO:0000313" key="3">
    <source>
        <dbReference type="Proteomes" id="UP000076727"/>
    </source>
</evidence>
<organism evidence="2 3">
    <name type="scientific">Daedalea quercina L-15889</name>
    <dbReference type="NCBI Taxonomy" id="1314783"/>
    <lineage>
        <taxon>Eukaryota</taxon>
        <taxon>Fungi</taxon>
        <taxon>Dikarya</taxon>
        <taxon>Basidiomycota</taxon>
        <taxon>Agaricomycotina</taxon>
        <taxon>Agaricomycetes</taxon>
        <taxon>Polyporales</taxon>
        <taxon>Fomitopsis</taxon>
    </lineage>
</organism>
<sequence length="387" mass="41686">MASGPRRTVAVHRLSGDERVVVKMADKAFHIPIAHEAILDDGRNLWSEAQASCSRSVTRAHATCLAPRLLAHPAIRTMRRDVAQAHPAMGTARTCPRTASTSTLAPMGPYAVSVHGNWMPPRQEKMSFFRSASSSSKDDLDLDDELTAQYTAQHSSMIESEIWDMVIARAIETANGDILSYHSRSHPHCLVPNSPPLLRPAAHGALSPSPLSRPGHRHKGHVPPGHGPRDLLRAAVLSDGAFHTLRGWLHSAVTKPSAQPVDAPGRRRRGAAAEHRSPTHRVPDGGWAGGRVPVFVRHAEDRFTWEREVARTDVKAECDGAGVPVRAGQDEPKAGNEDGAMDVDGDGDVDVLLLEAGGPREPDDDDDAGVRIVQFAGGPISGFDDLE</sequence>
<feature type="region of interest" description="Disordered" evidence="1">
    <location>
        <begin position="255"/>
        <end position="286"/>
    </location>
</feature>
<proteinExistence type="predicted"/>
<dbReference type="EMBL" id="KV429150">
    <property type="protein sequence ID" value="KZT63916.1"/>
    <property type="molecule type" value="Genomic_DNA"/>
</dbReference>
<name>A0A165L429_9APHY</name>
<accession>A0A165L429</accession>
<feature type="region of interest" description="Disordered" evidence="1">
    <location>
        <begin position="322"/>
        <end position="346"/>
    </location>
</feature>
<protein>
    <submittedName>
        <fullName evidence="2">Uncharacterized protein</fullName>
    </submittedName>
</protein>
<reference evidence="2 3" key="1">
    <citation type="journal article" date="2016" name="Mol. Biol. Evol.">
        <title>Comparative Genomics of Early-Diverging Mushroom-Forming Fungi Provides Insights into the Origins of Lignocellulose Decay Capabilities.</title>
        <authorList>
            <person name="Nagy L.G."/>
            <person name="Riley R."/>
            <person name="Tritt A."/>
            <person name="Adam C."/>
            <person name="Daum C."/>
            <person name="Floudas D."/>
            <person name="Sun H."/>
            <person name="Yadav J.S."/>
            <person name="Pangilinan J."/>
            <person name="Larsson K.H."/>
            <person name="Matsuura K."/>
            <person name="Barry K."/>
            <person name="Labutti K."/>
            <person name="Kuo R."/>
            <person name="Ohm R.A."/>
            <person name="Bhattacharya S.S."/>
            <person name="Shirouzu T."/>
            <person name="Yoshinaga Y."/>
            <person name="Martin F.M."/>
            <person name="Grigoriev I.V."/>
            <person name="Hibbett D.S."/>
        </authorList>
    </citation>
    <scope>NUCLEOTIDE SEQUENCE [LARGE SCALE GENOMIC DNA]</scope>
    <source>
        <strain evidence="2 3">L-15889</strain>
    </source>
</reference>
<evidence type="ECO:0000313" key="2">
    <source>
        <dbReference type="EMBL" id="KZT63916.1"/>
    </source>
</evidence>
<keyword evidence="3" id="KW-1185">Reference proteome</keyword>
<dbReference type="Proteomes" id="UP000076727">
    <property type="component" value="Unassembled WGS sequence"/>
</dbReference>
<feature type="compositionally biased region" description="Basic and acidic residues" evidence="1">
    <location>
        <begin position="271"/>
        <end position="283"/>
    </location>
</feature>
<evidence type="ECO:0000256" key="1">
    <source>
        <dbReference type="SAM" id="MobiDB-lite"/>
    </source>
</evidence>
<dbReference type="OrthoDB" id="660555at2759"/>
<dbReference type="AlphaFoldDB" id="A0A165L429"/>
<dbReference type="STRING" id="1314783.A0A165L429"/>
<gene>
    <name evidence="2" type="ORF">DAEQUDRAFT_760245</name>
</gene>